<dbReference type="InterPro" id="IPR037796">
    <property type="entry name" value="TAF6"/>
</dbReference>
<dbReference type="FunFam" id="1.10.20.10:FF:000030">
    <property type="entry name" value="Transcription initiation factor TFIID subunit 6"/>
    <property type="match status" value="1"/>
</dbReference>
<evidence type="ECO:0000256" key="5">
    <source>
        <dbReference type="ARBA" id="ARBA00023242"/>
    </source>
</evidence>
<dbReference type="PANTHER" id="PTHR10221">
    <property type="entry name" value="TRANSCRIPTION INITIATION FACTOR TFIID SUBUNIT 6"/>
    <property type="match status" value="1"/>
</dbReference>
<sequence length="280" mass="28618">MAEEKKLKLSNTVLPSESMKVVAESMGIAQIQEETCQLLTDEVSYRIKEIAQDALKFMHMGKRQKLTTSDIDYALKLKNVEPLYGFHAQEFIPFRFASEPGPRTPGLLKVPGSIALPVQTLVSARAAAPPQPSPPPTKFIVMSSSSSASSTQQVLSLSTSAPGSGSTTTSPVTTTVPSVQPIVKLVSTATAAPPSTAPSGPGSVQKYIVVSLPPTGDGKGGPPTSHPSPVPPQSSAPSPLGGSALCGGKQEAGDSPPPAPGTPKANGSQPPGSGSPQPAP</sequence>
<accession>A0A7J7Y2X1</accession>
<keyword evidence="5" id="KW-0539">Nucleus</keyword>
<dbReference type="GO" id="GO:0046695">
    <property type="term" value="C:SLIK (SAGA-like) complex"/>
    <property type="evidence" value="ECO:0007669"/>
    <property type="project" value="InterPro"/>
</dbReference>
<dbReference type="EMBL" id="JABWUV010000005">
    <property type="protein sequence ID" value="KAF6356164.1"/>
    <property type="molecule type" value="Genomic_DNA"/>
</dbReference>
<dbReference type="AlphaFoldDB" id="A0A7J7Y2X1"/>
<comment type="subcellular location">
    <subcellularLocation>
        <location evidence="1">Nucleus</location>
    </subcellularLocation>
</comment>
<dbReference type="GO" id="GO:0005669">
    <property type="term" value="C:transcription factor TFIID complex"/>
    <property type="evidence" value="ECO:0007669"/>
    <property type="project" value="InterPro"/>
</dbReference>
<dbReference type="PANTHER" id="PTHR10221:SF9">
    <property type="entry name" value="TRANSCRIPTION INITIATION FACTOR TFIID SUBUNIT 6"/>
    <property type="match status" value="1"/>
</dbReference>
<name>A0A7J7Y2X1_MYOMY</name>
<gene>
    <name evidence="9" type="ORF">mMyoMyo1_018731</name>
</gene>
<evidence type="ECO:0000256" key="7">
    <source>
        <dbReference type="SAM" id="MobiDB-lite"/>
    </source>
</evidence>
<dbReference type="GO" id="GO:0016251">
    <property type="term" value="F:RNA polymerase II general transcription initiation factor activity"/>
    <property type="evidence" value="ECO:0007669"/>
    <property type="project" value="InterPro"/>
</dbReference>
<dbReference type="VEuPathDB" id="HostDB:GeneID_118655700"/>
<feature type="compositionally biased region" description="Pro residues" evidence="7">
    <location>
        <begin position="224"/>
        <end position="234"/>
    </location>
</feature>
<dbReference type="GO" id="GO:0003713">
    <property type="term" value="F:transcription coactivator activity"/>
    <property type="evidence" value="ECO:0007669"/>
    <property type="project" value="TreeGrafter"/>
</dbReference>
<dbReference type="GO" id="GO:0051123">
    <property type="term" value="P:RNA polymerase II preinitiation complex assembly"/>
    <property type="evidence" value="ECO:0007669"/>
    <property type="project" value="TreeGrafter"/>
</dbReference>
<dbReference type="GO" id="GO:0046982">
    <property type="term" value="F:protein heterodimerization activity"/>
    <property type="evidence" value="ECO:0007669"/>
    <property type="project" value="InterPro"/>
</dbReference>
<dbReference type="Proteomes" id="UP000527355">
    <property type="component" value="Unassembled WGS sequence"/>
</dbReference>
<protein>
    <recommendedName>
        <fullName evidence="6">Transcription initiation factor TFIID subunit 6</fullName>
    </recommendedName>
</protein>
<comment type="caution">
    <text evidence="9">The sequence shown here is derived from an EMBL/GenBank/DDBJ whole genome shotgun (WGS) entry which is preliminary data.</text>
</comment>
<dbReference type="GO" id="GO:0000124">
    <property type="term" value="C:SAGA complex"/>
    <property type="evidence" value="ECO:0007669"/>
    <property type="project" value="InterPro"/>
</dbReference>
<dbReference type="Gene3D" id="1.10.20.10">
    <property type="entry name" value="Histone, subunit A"/>
    <property type="match status" value="1"/>
</dbReference>
<dbReference type="InterPro" id="IPR009072">
    <property type="entry name" value="Histone-fold"/>
</dbReference>
<organism evidence="9 10">
    <name type="scientific">Myotis myotis</name>
    <name type="common">Greater mouse-eared bat</name>
    <name type="synonym">Vespertilio myotis</name>
    <dbReference type="NCBI Taxonomy" id="51298"/>
    <lineage>
        <taxon>Eukaryota</taxon>
        <taxon>Metazoa</taxon>
        <taxon>Chordata</taxon>
        <taxon>Craniata</taxon>
        <taxon>Vertebrata</taxon>
        <taxon>Euteleostomi</taxon>
        <taxon>Mammalia</taxon>
        <taxon>Eutheria</taxon>
        <taxon>Laurasiatheria</taxon>
        <taxon>Chiroptera</taxon>
        <taxon>Yangochiroptera</taxon>
        <taxon>Vespertilionidae</taxon>
        <taxon>Myotis</taxon>
    </lineage>
</organism>
<dbReference type="SMART" id="SM00803">
    <property type="entry name" value="TAF"/>
    <property type="match status" value="1"/>
</dbReference>
<feature type="compositionally biased region" description="Low complexity" evidence="7">
    <location>
        <begin position="143"/>
        <end position="175"/>
    </location>
</feature>
<keyword evidence="3" id="KW-0805">Transcription regulation</keyword>
<keyword evidence="4" id="KW-0804">Transcription</keyword>
<feature type="region of interest" description="Disordered" evidence="7">
    <location>
        <begin position="125"/>
        <end position="175"/>
    </location>
</feature>
<feature type="compositionally biased region" description="Low complexity" evidence="7">
    <location>
        <begin position="267"/>
        <end position="280"/>
    </location>
</feature>
<comment type="similarity">
    <text evidence="2">Belongs to the TAF6 family.</text>
</comment>
<dbReference type="CDD" id="cd22931">
    <property type="entry name" value="HFD_TAF6"/>
    <property type="match status" value="1"/>
</dbReference>
<evidence type="ECO:0000256" key="2">
    <source>
        <dbReference type="ARBA" id="ARBA00007688"/>
    </source>
</evidence>
<evidence type="ECO:0000256" key="1">
    <source>
        <dbReference type="ARBA" id="ARBA00004123"/>
    </source>
</evidence>
<dbReference type="InterPro" id="IPR004823">
    <property type="entry name" value="TAF_TATA-bd_Histone-like_dom"/>
</dbReference>
<evidence type="ECO:0000259" key="8">
    <source>
        <dbReference type="SMART" id="SM00803"/>
    </source>
</evidence>
<evidence type="ECO:0000313" key="9">
    <source>
        <dbReference type="EMBL" id="KAF6356164.1"/>
    </source>
</evidence>
<dbReference type="Pfam" id="PF02969">
    <property type="entry name" value="TAF"/>
    <property type="match status" value="1"/>
</dbReference>
<proteinExistence type="inferred from homology"/>
<keyword evidence="10" id="KW-1185">Reference proteome</keyword>
<evidence type="ECO:0000313" key="10">
    <source>
        <dbReference type="Proteomes" id="UP000527355"/>
    </source>
</evidence>
<dbReference type="SUPFAM" id="SSF47113">
    <property type="entry name" value="Histone-fold"/>
    <property type="match status" value="1"/>
</dbReference>
<feature type="region of interest" description="Disordered" evidence="7">
    <location>
        <begin position="210"/>
        <end position="280"/>
    </location>
</feature>
<reference evidence="9 10" key="1">
    <citation type="journal article" date="2020" name="Nature">
        <title>Six reference-quality genomes reveal evolution of bat adaptations.</title>
        <authorList>
            <person name="Jebb D."/>
            <person name="Huang Z."/>
            <person name="Pippel M."/>
            <person name="Hughes G.M."/>
            <person name="Lavrichenko K."/>
            <person name="Devanna P."/>
            <person name="Winkler S."/>
            <person name="Jermiin L.S."/>
            <person name="Skirmuntt E.C."/>
            <person name="Katzourakis A."/>
            <person name="Burkitt-Gray L."/>
            <person name="Ray D.A."/>
            <person name="Sullivan K.A.M."/>
            <person name="Roscito J.G."/>
            <person name="Kirilenko B.M."/>
            <person name="Davalos L.M."/>
            <person name="Corthals A.P."/>
            <person name="Power M.L."/>
            <person name="Jones G."/>
            <person name="Ransome R.D."/>
            <person name="Dechmann D.K.N."/>
            <person name="Locatelli A.G."/>
            <person name="Puechmaille S.J."/>
            <person name="Fedrigo O."/>
            <person name="Jarvis E.D."/>
            <person name="Hiller M."/>
            <person name="Vernes S.C."/>
            <person name="Myers E.W."/>
            <person name="Teeling E.C."/>
        </authorList>
    </citation>
    <scope>NUCLEOTIDE SEQUENCE [LARGE SCALE GENOMIC DNA]</scope>
    <source>
        <strain evidence="9">MMyoMyo1</strain>
        <tissue evidence="9">Flight muscle</tissue>
    </source>
</reference>
<evidence type="ECO:0000256" key="6">
    <source>
        <dbReference type="ARBA" id="ARBA00040091"/>
    </source>
</evidence>
<feature type="domain" description="TATA box binding protein associated factor (TAF) histone-like fold" evidence="8">
    <location>
        <begin position="12"/>
        <end position="78"/>
    </location>
</feature>
<evidence type="ECO:0000256" key="4">
    <source>
        <dbReference type="ARBA" id="ARBA00023163"/>
    </source>
</evidence>
<evidence type="ECO:0000256" key="3">
    <source>
        <dbReference type="ARBA" id="ARBA00023015"/>
    </source>
</evidence>